<organism evidence="11">
    <name type="scientific">Strongyloides ratti</name>
    <name type="common">Parasitic roundworm</name>
    <dbReference type="NCBI Taxonomy" id="34506"/>
    <lineage>
        <taxon>Eukaryota</taxon>
        <taxon>Metazoa</taxon>
        <taxon>Ecdysozoa</taxon>
        <taxon>Nematoda</taxon>
        <taxon>Chromadorea</taxon>
        <taxon>Rhabditida</taxon>
        <taxon>Tylenchina</taxon>
        <taxon>Panagrolaimomorpha</taxon>
        <taxon>Strongyloidoidea</taxon>
        <taxon>Strongyloididae</taxon>
        <taxon>Strongyloides</taxon>
    </lineage>
</organism>
<evidence type="ECO:0000313" key="12">
    <source>
        <dbReference type="Proteomes" id="UP000035682"/>
    </source>
</evidence>
<dbReference type="Proteomes" id="UP000035682">
    <property type="component" value="Unplaced"/>
</dbReference>
<evidence type="ECO:0000259" key="8">
    <source>
        <dbReference type="Pfam" id="PF01773"/>
    </source>
</evidence>
<evidence type="ECO:0000256" key="4">
    <source>
        <dbReference type="ARBA" id="ARBA00022692"/>
    </source>
</evidence>
<evidence type="ECO:0000256" key="1">
    <source>
        <dbReference type="ARBA" id="ARBA00004651"/>
    </source>
</evidence>
<feature type="transmembrane region" description="Helical" evidence="7">
    <location>
        <begin position="108"/>
        <end position="134"/>
    </location>
</feature>
<comment type="subcellular location">
    <subcellularLocation>
        <location evidence="1">Cell membrane</location>
        <topology evidence="1">Multi-pass membrane protein</topology>
    </subcellularLocation>
</comment>
<keyword evidence="6 7" id="KW-0472">Membrane</keyword>
<dbReference type="GeneID" id="36383802"/>
<dbReference type="AlphaFoldDB" id="A0A090LT76"/>
<evidence type="ECO:0000259" key="10">
    <source>
        <dbReference type="Pfam" id="PF07670"/>
    </source>
</evidence>
<dbReference type="GO" id="GO:0005415">
    <property type="term" value="F:nucleoside:sodium symporter activity"/>
    <property type="evidence" value="ECO:0007669"/>
    <property type="project" value="TreeGrafter"/>
</dbReference>
<evidence type="ECO:0000313" key="11">
    <source>
        <dbReference type="EMBL" id="CEF71422.1"/>
    </source>
</evidence>
<feature type="domain" description="Nucleoside transporter/FeoB GTPase Gate" evidence="10">
    <location>
        <begin position="80"/>
        <end position="176"/>
    </location>
</feature>
<name>A0A090LT76_STRRB</name>
<feature type="transmembrane region" description="Helical" evidence="7">
    <location>
        <begin position="263"/>
        <end position="284"/>
    </location>
</feature>
<dbReference type="InterPro" id="IPR011642">
    <property type="entry name" value="Gate_dom"/>
</dbReference>
<dbReference type="RefSeq" id="XP_024510618.1">
    <property type="nucleotide sequence ID" value="XM_024645128.1"/>
</dbReference>
<dbReference type="EMBL" id="LN609530">
    <property type="protein sequence ID" value="CEF71422.1"/>
    <property type="molecule type" value="Genomic_DNA"/>
</dbReference>
<dbReference type="OrthoDB" id="6075923at2759"/>
<evidence type="ECO:0000256" key="2">
    <source>
        <dbReference type="ARBA" id="ARBA00009033"/>
    </source>
</evidence>
<evidence type="ECO:0000256" key="6">
    <source>
        <dbReference type="ARBA" id="ARBA00023136"/>
    </source>
</evidence>
<dbReference type="GO" id="GO:0005886">
    <property type="term" value="C:plasma membrane"/>
    <property type="evidence" value="ECO:0007669"/>
    <property type="project" value="UniProtKB-SubCell"/>
</dbReference>
<reference evidence="11 12" key="1">
    <citation type="submission" date="2014-09" db="EMBL/GenBank/DDBJ databases">
        <authorList>
            <person name="Martin A.A."/>
        </authorList>
    </citation>
    <scope>NUCLEOTIDE SEQUENCE</scope>
    <source>
        <strain evidence="12">ED321</strain>
        <strain evidence="11">ED321 Heterogonic</strain>
    </source>
</reference>
<accession>A0A090LT76</accession>
<dbReference type="PANTHER" id="PTHR10590">
    <property type="entry name" value="SODIUM/NUCLEOSIDE COTRANSPORTER"/>
    <property type="match status" value="1"/>
</dbReference>
<dbReference type="WormBase" id="SRAE_X000074700">
    <property type="protein sequence ID" value="SRP07599"/>
    <property type="gene ID" value="WBGene00266308"/>
</dbReference>
<dbReference type="InterPro" id="IPR011657">
    <property type="entry name" value="CNT_C_dom"/>
</dbReference>
<sequence length="425" mass="46154">MFTFSKSKKNINWNTVINGYLTQFFLAIFLFKVEIGVKLLERISNEIVKFLSYTYIGTDFVYGHLSSPPKVCGMNGVFAFKILQVLIFFNTAVVILNHFNIIGTILKYISGVIHFVLGTTSVESFNACACVLLGMTEGPILVKNYIPKMTLSELHAICSSGFSCIAGSLLAAYINLGACPSYLFTSSILSAPGSIAASKLLYPETEESTLKDENNLNIEKNKGNLLEKISSEAVVAAGWVVAIASNLVVFLSLLYFLDNTIEYFGDCVGISNLTFSLILGYIFYPLAFLMGISDGSENILEVAKLMGTKTFLNEFIAYQKLGEIVSVSKPLLTPKSTMIATFALCGFSNIGSIGIQLAVLGSMAPTRKSDIASVIIRSLITGAISTFWTAALAGIIIGEPYICSKISQNDECFDLEKGISVLKNF</sequence>
<keyword evidence="5 7" id="KW-1133">Transmembrane helix</keyword>
<dbReference type="Pfam" id="PF07670">
    <property type="entry name" value="Gate"/>
    <property type="match status" value="1"/>
</dbReference>
<protein>
    <submittedName>
        <fullName evidence="11">Na dependent nucleoside transporter domain and Na dependent nucleoside transporter, C-terminal domain-containing protein</fullName>
    </submittedName>
</protein>
<dbReference type="InterPro" id="IPR002668">
    <property type="entry name" value="CNT_N_dom"/>
</dbReference>
<evidence type="ECO:0000256" key="7">
    <source>
        <dbReference type="SAM" id="Phobius"/>
    </source>
</evidence>
<dbReference type="OMA" id="CRDRKSI"/>
<evidence type="ECO:0000256" key="3">
    <source>
        <dbReference type="ARBA" id="ARBA00022475"/>
    </source>
</evidence>
<comment type="similarity">
    <text evidence="2">Belongs to the concentrative nucleoside transporter (CNT) (TC 2.A.41) family.</text>
</comment>
<feature type="transmembrane region" description="Helical" evidence="7">
    <location>
        <begin position="20"/>
        <end position="40"/>
    </location>
</feature>
<dbReference type="PANTHER" id="PTHR10590:SF4">
    <property type="entry name" value="SOLUTE CARRIER FAMILY 28 MEMBER 3"/>
    <property type="match status" value="1"/>
</dbReference>
<feature type="transmembrane region" description="Helical" evidence="7">
    <location>
        <begin position="154"/>
        <end position="174"/>
    </location>
</feature>
<dbReference type="InterPro" id="IPR008276">
    <property type="entry name" value="C_nuclsd_transpt"/>
</dbReference>
<feature type="transmembrane region" description="Helical" evidence="7">
    <location>
        <begin position="233"/>
        <end position="256"/>
    </location>
</feature>
<keyword evidence="3" id="KW-1003">Cell membrane</keyword>
<proteinExistence type="inferred from homology"/>
<keyword evidence="4 7" id="KW-0812">Transmembrane</keyword>
<feature type="transmembrane region" description="Helical" evidence="7">
    <location>
        <begin position="77"/>
        <end position="96"/>
    </location>
</feature>
<reference evidence="13" key="2">
    <citation type="submission" date="2020-12" db="UniProtKB">
        <authorList>
            <consortium name="WormBaseParasite"/>
        </authorList>
    </citation>
    <scope>IDENTIFICATION</scope>
</reference>
<dbReference type="Pfam" id="PF07662">
    <property type="entry name" value="Nucleos_tra2_C"/>
    <property type="match status" value="1"/>
</dbReference>
<evidence type="ECO:0000313" key="13">
    <source>
        <dbReference type="WBParaSite" id="SRAE_X000074700.1"/>
    </source>
</evidence>
<feature type="transmembrane region" description="Helical" evidence="7">
    <location>
        <begin position="338"/>
        <end position="362"/>
    </location>
</feature>
<gene>
    <name evidence="11 13 14" type="ORF">SRAE_X000074700</name>
</gene>
<evidence type="ECO:0000259" key="9">
    <source>
        <dbReference type="Pfam" id="PF07662"/>
    </source>
</evidence>
<keyword evidence="12" id="KW-1185">Reference proteome</keyword>
<evidence type="ECO:0000256" key="5">
    <source>
        <dbReference type="ARBA" id="ARBA00022989"/>
    </source>
</evidence>
<dbReference type="STRING" id="34506.A0A090LT76"/>
<dbReference type="Pfam" id="PF01773">
    <property type="entry name" value="Nucleos_tra2_N"/>
    <property type="match status" value="1"/>
</dbReference>
<feature type="transmembrane region" description="Helical" evidence="7">
    <location>
        <begin position="374"/>
        <end position="397"/>
    </location>
</feature>
<dbReference type="CTD" id="36383802"/>
<dbReference type="WBParaSite" id="SRAE_X000074700.1">
    <property type="protein sequence ID" value="SRAE_X000074700.1"/>
    <property type="gene ID" value="WBGene00266308"/>
</dbReference>
<evidence type="ECO:0000313" key="14">
    <source>
        <dbReference type="WormBase" id="SRAE_X000074700"/>
    </source>
</evidence>
<feature type="domain" description="Concentrative nucleoside transporter N-terminal" evidence="8">
    <location>
        <begin position="1"/>
        <end position="65"/>
    </location>
</feature>
<feature type="domain" description="Concentrative nucleoside transporter C-terminal" evidence="9">
    <location>
        <begin position="182"/>
        <end position="394"/>
    </location>
</feature>